<evidence type="ECO:0000256" key="9">
    <source>
        <dbReference type="ARBA" id="ARBA00038276"/>
    </source>
</evidence>
<comment type="similarity">
    <text evidence="9">Belongs to the MntA antitoxin family.</text>
</comment>
<keyword evidence="2" id="KW-1277">Toxin-antitoxin system</keyword>
<evidence type="ECO:0000256" key="8">
    <source>
        <dbReference type="ARBA" id="ARBA00022842"/>
    </source>
</evidence>
<evidence type="ECO:0000313" key="12">
    <source>
        <dbReference type="Proteomes" id="UP001050975"/>
    </source>
</evidence>
<dbReference type="AlphaFoldDB" id="A0AAV3XCL6"/>
<dbReference type="PANTHER" id="PTHR33571">
    <property type="entry name" value="SSL8005 PROTEIN"/>
    <property type="match status" value="1"/>
</dbReference>
<gene>
    <name evidence="11" type="ORF">MiSe_25790</name>
</gene>
<sequence length="113" mass="13180">MPNIQLDLALNRLGDFTEEITAFCTRWRIIELALFGSVLRSDFCPETSDIDVLVTFAPDYRWKFDDAMQMQEELETLFGRKVDILSKQSIEQSINWIRKQEILNSAQVIYASK</sequence>
<keyword evidence="8" id="KW-0460">Magnesium</keyword>
<evidence type="ECO:0000256" key="4">
    <source>
        <dbReference type="ARBA" id="ARBA00022695"/>
    </source>
</evidence>
<dbReference type="GO" id="GO:0005524">
    <property type="term" value="F:ATP binding"/>
    <property type="evidence" value="ECO:0007669"/>
    <property type="project" value="UniProtKB-KW"/>
</dbReference>
<dbReference type="PANTHER" id="PTHR33571:SF12">
    <property type="entry name" value="BSL3053 PROTEIN"/>
    <property type="match status" value="1"/>
</dbReference>
<dbReference type="CDD" id="cd05403">
    <property type="entry name" value="NT_KNTase_like"/>
    <property type="match status" value="1"/>
</dbReference>
<dbReference type="RefSeq" id="WP_226579961.1">
    <property type="nucleotide sequence ID" value="NZ_BLAY01000034.1"/>
</dbReference>
<keyword evidence="12" id="KW-1185">Reference proteome</keyword>
<accession>A0AAV3XCL6</accession>
<keyword evidence="3" id="KW-0808">Transferase</keyword>
<proteinExistence type="inferred from homology"/>
<dbReference type="Proteomes" id="UP001050975">
    <property type="component" value="Unassembled WGS sequence"/>
</dbReference>
<feature type="domain" description="Polymerase nucleotidyl transferase" evidence="10">
    <location>
        <begin position="21"/>
        <end position="108"/>
    </location>
</feature>
<dbReference type="EMBL" id="BLAY01000034">
    <property type="protein sequence ID" value="GET37825.1"/>
    <property type="molecule type" value="Genomic_DNA"/>
</dbReference>
<dbReference type="GO" id="GO:0016779">
    <property type="term" value="F:nucleotidyltransferase activity"/>
    <property type="evidence" value="ECO:0007669"/>
    <property type="project" value="UniProtKB-KW"/>
</dbReference>
<dbReference type="GO" id="GO:0046872">
    <property type="term" value="F:metal ion binding"/>
    <property type="evidence" value="ECO:0007669"/>
    <property type="project" value="UniProtKB-KW"/>
</dbReference>
<dbReference type="Gene3D" id="3.30.460.10">
    <property type="entry name" value="Beta Polymerase, domain 2"/>
    <property type="match status" value="1"/>
</dbReference>
<name>A0AAV3XCL6_9CYAN</name>
<evidence type="ECO:0000256" key="2">
    <source>
        <dbReference type="ARBA" id="ARBA00022649"/>
    </source>
</evidence>
<evidence type="ECO:0000256" key="3">
    <source>
        <dbReference type="ARBA" id="ARBA00022679"/>
    </source>
</evidence>
<dbReference type="InterPro" id="IPR043519">
    <property type="entry name" value="NT_sf"/>
</dbReference>
<organism evidence="11 12">
    <name type="scientific">Microseira wollei NIES-4236</name>
    <dbReference type="NCBI Taxonomy" id="2530354"/>
    <lineage>
        <taxon>Bacteria</taxon>
        <taxon>Bacillati</taxon>
        <taxon>Cyanobacteriota</taxon>
        <taxon>Cyanophyceae</taxon>
        <taxon>Oscillatoriophycideae</taxon>
        <taxon>Aerosakkonematales</taxon>
        <taxon>Aerosakkonemataceae</taxon>
        <taxon>Microseira</taxon>
    </lineage>
</organism>
<dbReference type="SUPFAM" id="SSF81301">
    <property type="entry name" value="Nucleotidyltransferase"/>
    <property type="match status" value="1"/>
</dbReference>
<keyword evidence="6" id="KW-0547">Nucleotide-binding</keyword>
<dbReference type="InterPro" id="IPR002934">
    <property type="entry name" value="Polymerase_NTP_transf_dom"/>
</dbReference>
<keyword evidence="4" id="KW-0548">Nucleotidyltransferase</keyword>
<evidence type="ECO:0000259" key="10">
    <source>
        <dbReference type="Pfam" id="PF01909"/>
    </source>
</evidence>
<reference evidence="11" key="1">
    <citation type="submission" date="2019-10" db="EMBL/GenBank/DDBJ databases">
        <title>Draft genome sequece of Microseira wollei NIES-4236.</title>
        <authorList>
            <person name="Yamaguchi H."/>
            <person name="Suzuki S."/>
            <person name="Kawachi M."/>
        </authorList>
    </citation>
    <scope>NUCLEOTIDE SEQUENCE</scope>
    <source>
        <strain evidence="11">NIES-4236</strain>
    </source>
</reference>
<keyword evidence="7" id="KW-0067">ATP-binding</keyword>
<protein>
    <submittedName>
        <fullName evidence="11">DNA polymerase beta domain-containing protein</fullName>
    </submittedName>
</protein>
<evidence type="ECO:0000256" key="1">
    <source>
        <dbReference type="ARBA" id="ARBA00001946"/>
    </source>
</evidence>
<keyword evidence="5" id="KW-0479">Metal-binding</keyword>
<evidence type="ECO:0000313" key="11">
    <source>
        <dbReference type="EMBL" id="GET37825.1"/>
    </source>
</evidence>
<dbReference type="Pfam" id="PF01909">
    <property type="entry name" value="NTP_transf_2"/>
    <property type="match status" value="1"/>
</dbReference>
<comment type="caution">
    <text evidence="11">The sequence shown here is derived from an EMBL/GenBank/DDBJ whole genome shotgun (WGS) entry which is preliminary data.</text>
</comment>
<evidence type="ECO:0000256" key="7">
    <source>
        <dbReference type="ARBA" id="ARBA00022840"/>
    </source>
</evidence>
<evidence type="ECO:0000256" key="6">
    <source>
        <dbReference type="ARBA" id="ARBA00022741"/>
    </source>
</evidence>
<evidence type="ECO:0000256" key="5">
    <source>
        <dbReference type="ARBA" id="ARBA00022723"/>
    </source>
</evidence>
<dbReference type="InterPro" id="IPR052038">
    <property type="entry name" value="Type-VII_TA_antitoxin"/>
</dbReference>
<comment type="cofactor">
    <cofactor evidence="1">
        <name>Mg(2+)</name>
        <dbReference type="ChEBI" id="CHEBI:18420"/>
    </cofactor>
</comment>